<comment type="caution">
    <text evidence="1">The sequence shown here is derived from an EMBL/GenBank/DDBJ whole genome shotgun (WGS) entry which is preliminary data.</text>
</comment>
<dbReference type="PANTHER" id="PTHR22602:SF0">
    <property type="entry name" value="TRANSFERASE CAF17, MITOCHONDRIAL-RELATED"/>
    <property type="match status" value="1"/>
</dbReference>
<dbReference type="RefSeq" id="WP_132543510.1">
    <property type="nucleotide sequence ID" value="NZ_SLWY01000014.1"/>
</dbReference>
<dbReference type="PANTHER" id="PTHR22602">
    <property type="entry name" value="TRANSFERASE CAF17, MITOCHONDRIAL-RELATED"/>
    <property type="match status" value="1"/>
</dbReference>
<gene>
    <name evidence="1" type="ORF">EV699_11464</name>
</gene>
<dbReference type="Proteomes" id="UP000295765">
    <property type="component" value="Unassembled WGS sequence"/>
</dbReference>
<evidence type="ECO:0008006" key="3">
    <source>
        <dbReference type="Google" id="ProtNLM"/>
    </source>
</evidence>
<dbReference type="AlphaFoldDB" id="A0A4V6NPI9"/>
<dbReference type="OrthoDB" id="9796287at2"/>
<dbReference type="Gene3D" id="3.30.70.1400">
    <property type="entry name" value="Aminomethyltransferase beta-barrel domains"/>
    <property type="match status" value="1"/>
</dbReference>
<evidence type="ECO:0000313" key="2">
    <source>
        <dbReference type="Proteomes" id="UP000295765"/>
    </source>
</evidence>
<dbReference type="GO" id="GO:0016226">
    <property type="term" value="P:iron-sulfur cluster assembly"/>
    <property type="evidence" value="ECO:0007669"/>
    <property type="project" value="TreeGrafter"/>
</dbReference>
<dbReference type="Gene3D" id="3.30.70.1630">
    <property type="match status" value="1"/>
</dbReference>
<dbReference type="InterPro" id="IPR045179">
    <property type="entry name" value="YgfZ/GcvT"/>
</dbReference>
<sequence>MDCAENPLSSPPTDDPLPADFHCPVLPLAAIRVDGPERSGFLQGQLTHDLRLLGAGRALRAAQCSPKGRVLALARLFERDGAIFLLLPETLVEGTLKRLRMYVLRARVTLAAVAPDELRCSGVAGERAAAALAAHCGAVPAAADGVVSAAGLTVIRERGPRPRFSVLGAPPALDALHAALAAHAPTLDADAWRLAAILAGEPQVHPATVEAFVPQMLNLDALDGVSFAKGCYTGQEIIARAQYLGRIKRRLLIARVTAGEVPAAGTGLWSPAAGEAQEAGTVVEAAPHPAGGYVLSAVVPVELAAAGGLRVGSADGPPLQPLALPYALPEGGAAPS</sequence>
<dbReference type="SUPFAM" id="SSF101790">
    <property type="entry name" value="Aminomethyltransferase beta-barrel domain"/>
    <property type="match status" value="1"/>
</dbReference>
<dbReference type="Gene3D" id="2.40.30.160">
    <property type="match status" value="1"/>
</dbReference>
<name>A0A4V6NPI9_9GAMM</name>
<organism evidence="1 2">
    <name type="scientific">Plasticicumulans lactativorans</name>
    <dbReference type="NCBI Taxonomy" id="1133106"/>
    <lineage>
        <taxon>Bacteria</taxon>
        <taxon>Pseudomonadati</taxon>
        <taxon>Pseudomonadota</taxon>
        <taxon>Gammaproteobacteria</taxon>
        <taxon>Candidatus Competibacteraceae</taxon>
        <taxon>Plasticicumulans</taxon>
    </lineage>
</organism>
<keyword evidence="2" id="KW-1185">Reference proteome</keyword>
<dbReference type="NCBIfam" id="TIGR03317">
    <property type="entry name" value="ygfZ_signature"/>
    <property type="match status" value="1"/>
</dbReference>
<dbReference type="InterPro" id="IPR029043">
    <property type="entry name" value="GcvT/YgfZ_C"/>
</dbReference>
<dbReference type="EMBL" id="SLWY01000014">
    <property type="protein sequence ID" value="TCO80420.1"/>
    <property type="molecule type" value="Genomic_DNA"/>
</dbReference>
<proteinExistence type="predicted"/>
<accession>A0A4V6NPI9</accession>
<protein>
    <recommendedName>
        <fullName evidence="3">Aminomethyltransferase folate-binding domain-containing protein</fullName>
    </recommendedName>
</protein>
<dbReference type="SUPFAM" id="SSF103025">
    <property type="entry name" value="Folate-binding domain"/>
    <property type="match status" value="1"/>
</dbReference>
<evidence type="ECO:0000313" key="1">
    <source>
        <dbReference type="EMBL" id="TCO80420.1"/>
    </source>
</evidence>
<dbReference type="InterPro" id="IPR017703">
    <property type="entry name" value="YgfZ/GCV_T_CS"/>
</dbReference>
<reference evidence="1 2" key="1">
    <citation type="submission" date="2019-03" db="EMBL/GenBank/DDBJ databases">
        <title>Genomic Encyclopedia of Type Strains, Phase IV (KMG-IV): sequencing the most valuable type-strain genomes for metagenomic binning, comparative biology and taxonomic classification.</title>
        <authorList>
            <person name="Goeker M."/>
        </authorList>
    </citation>
    <scope>NUCLEOTIDE SEQUENCE [LARGE SCALE GENOMIC DNA]</scope>
    <source>
        <strain evidence="1 2">DSM 25287</strain>
    </source>
</reference>